<evidence type="ECO:0000256" key="7">
    <source>
        <dbReference type="ARBA" id="ARBA00022846"/>
    </source>
</evidence>
<evidence type="ECO:0000256" key="10">
    <source>
        <dbReference type="SAM" id="MobiDB-lite"/>
    </source>
</evidence>
<evidence type="ECO:0000313" key="12">
    <source>
        <dbReference type="EMBL" id="CAD2212738.1"/>
    </source>
</evidence>
<reference evidence="12 13" key="1">
    <citation type="submission" date="2020-08" db="EMBL/GenBank/DDBJ databases">
        <authorList>
            <person name="Newling K."/>
            <person name="Davey J."/>
            <person name="Forrester S."/>
        </authorList>
    </citation>
    <scope>NUCLEOTIDE SEQUENCE [LARGE SCALE GENOMIC DNA]</scope>
    <source>
        <strain evidence="13">Crithidia deanei Carvalho (ATCC PRA-265)</strain>
    </source>
</reference>
<dbReference type="GO" id="GO:0031514">
    <property type="term" value="C:motile cilium"/>
    <property type="evidence" value="ECO:0007669"/>
    <property type="project" value="UniProtKB-SubCell"/>
</dbReference>
<dbReference type="InterPro" id="IPR002048">
    <property type="entry name" value="EF_hand_dom"/>
</dbReference>
<feature type="domain" description="EF-hand" evidence="11">
    <location>
        <begin position="38"/>
        <end position="73"/>
    </location>
</feature>
<evidence type="ECO:0000256" key="8">
    <source>
        <dbReference type="ARBA" id="ARBA00023069"/>
    </source>
</evidence>
<comment type="subcellular location">
    <subcellularLocation>
        <location evidence="2">Cell projection</location>
        <location evidence="2">Cilium</location>
        <location evidence="2">Flagellum</location>
    </subcellularLocation>
</comment>
<evidence type="ECO:0000259" key="11">
    <source>
        <dbReference type="PROSITE" id="PS50222"/>
    </source>
</evidence>
<accession>A0A7G2BZ08</accession>
<feature type="region of interest" description="Disordered" evidence="10">
    <location>
        <begin position="1"/>
        <end position="41"/>
    </location>
</feature>
<keyword evidence="9" id="KW-0966">Cell projection</keyword>
<dbReference type="InterPro" id="IPR011992">
    <property type="entry name" value="EF-hand-dom_pair"/>
</dbReference>
<feature type="domain" description="EF-hand" evidence="11">
    <location>
        <begin position="120"/>
        <end position="155"/>
    </location>
</feature>
<keyword evidence="13" id="KW-1185">Reference proteome</keyword>
<dbReference type="Pfam" id="PF22592">
    <property type="entry name" value="FCaBP_EF-hand"/>
    <property type="match status" value="1"/>
</dbReference>
<evidence type="ECO:0000256" key="9">
    <source>
        <dbReference type="ARBA" id="ARBA00023273"/>
    </source>
</evidence>
<evidence type="ECO:0000256" key="6">
    <source>
        <dbReference type="ARBA" id="ARBA00022837"/>
    </source>
</evidence>
<dbReference type="SMART" id="SM00054">
    <property type="entry name" value="EFh"/>
    <property type="match status" value="3"/>
</dbReference>
<dbReference type="GO" id="GO:0005509">
    <property type="term" value="F:calcium ion binding"/>
    <property type="evidence" value="ECO:0007669"/>
    <property type="project" value="InterPro"/>
</dbReference>
<dbReference type="PRINTS" id="PR01362">
    <property type="entry name" value="CALFLAGIN"/>
</dbReference>
<evidence type="ECO:0000256" key="4">
    <source>
        <dbReference type="ARBA" id="ARBA00022723"/>
    </source>
</evidence>
<keyword evidence="5" id="KW-0677">Repeat</keyword>
<feature type="domain" description="EF-hand" evidence="11">
    <location>
        <begin position="157"/>
        <end position="192"/>
    </location>
</feature>
<keyword evidence="7" id="KW-0282">Flagellum</keyword>
<organism evidence="12 13">
    <name type="scientific">Angomonas deanei</name>
    <dbReference type="NCBI Taxonomy" id="59799"/>
    <lineage>
        <taxon>Eukaryota</taxon>
        <taxon>Discoba</taxon>
        <taxon>Euglenozoa</taxon>
        <taxon>Kinetoplastea</taxon>
        <taxon>Metakinetoplastina</taxon>
        <taxon>Trypanosomatida</taxon>
        <taxon>Trypanosomatidae</taxon>
        <taxon>Strigomonadinae</taxon>
        <taxon>Angomonas</taxon>
    </lineage>
</organism>
<keyword evidence="8" id="KW-0969">Cilium</keyword>
<dbReference type="EMBL" id="LR877145">
    <property type="protein sequence ID" value="CAD2212738.1"/>
    <property type="molecule type" value="Genomic_DNA"/>
</dbReference>
<feature type="compositionally biased region" description="Basic and acidic residues" evidence="10">
    <location>
        <begin position="15"/>
        <end position="24"/>
    </location>
</feature>
<dbReference type="InterPro" id="IPR018247">
    <property type="entry name" value="EF_Hand_1_Ca_BS"/>
</dbReference>
<dbReference type="VEuPathDB" id="TriTrypDB:ADEAN_000015000"/>
<dbReference type="CDD" id="cd00051">
    <property type="entry name" value="EFh"/>
    <property type="match status" value="1"/>
</dbReference>
<evidence type="ECO:0000313" key="13">
    <source>
        <dbReference type="Proteomes" id="UP000515908"/>
    </source>
</evidence>
<gene>
    <name evidence="12" type="ORF">ADEAN_000015000</name>
</gene>
<evidence type="ECO:0000256" key="2">
    <source>
        <dbReference type="ARBA" id="ARBA00004230"/>
    </source>
</evidence>
<dbReference type="SUPFAM" id="SSF47473">
    <property type="entry name" value="EF-hand"/>
    <property type="match status" value="1"/>
</dbReference>
<dbReference type="InterPro" id="IPR054322">
    <property type="entry name" value="FCABP_EF-hand"/>
</dbReference>
<feature type="compositionally biased region" description="Low complexity" evidence="10">
    <location>
        <begin position="1"/>
        <end position="12"/>
    </location>
</feature>
<dbReference type="AlphaFoldDB" id="A0A7G2BZ08"/>
<dbReference type="PROSITE" id="PS50222">
    <property type="entry name" value="EF_HAND_2"/>
    <property type="match status" value="3"/>
</dbReference>
<comment type="similarity">
    <text evidence="3">Belongs to the calflagin family.</text>
</comment>
<keyword evidence="6" id="KW-0106">Calcium</keyword>
<dbReference type="Gene3D" id="1.10.238.10">
    <property type="entry name" value="EF-hand"/>
    <property type="match status" value="1"/>
</dbReference>
<dbReference type="Proteomes" id="UP000515908">
    <property type="component" value="Chromosome 01"/>
</dbReference>
<dbReference type="PROSITE" id="PS00018">
    <property type="entry name" value="EF_HAND_1"/>
    <property type="match status" value="3"/>
</dbReference>
<sequence>MGCGISSSSSPSTAEQKRENKLTMDEIDSLIPDEANNEGRESRKRLFEKFDKNGSKKLTYEEVLAGCKDVLHLDRYTNRLPDVVRRSFDNAKAALTEKSTSGDANQVEYMEFNILMRQLRYHMELMVVFDSIDTSDNGLIDQKEFDKGAKLLEQYGVTLDDTKATFKMLDSDGTGNISAGEFLDWAVLMRLKANPVS</sequence>
<protein>
    <submittedName>
        <fullName evidence="12">EF-hand domain pair/EF hand, putative</fullName>
    </submittedName>
</protein>
<keyword evidence="4" id="KW-0479">Metal-binding</keyword>
<comment type="function">
    <text evidence="1">May contribute to the rapid motility of the trypanosomes, playing a role either in flagellar structure or in calcium metabolism. Could alternate between a GDP-bound inactive form to a calcium/GTP-bound active form.</text>
</comment>
<dbReference type="Pfam" id="PF13499">
    <property type="entry name" value="EF-hand_7"/>
    <property type="match status" value="1"/>
</dbReference>
<evidence type="ECO:0000256" key="5">
    <source>
        <dbReference type="ARBA" id="ARBA00022737"/>
    </source>
</evidence>
<evidence type="ECO:0000256" key="3">
    <source>
        <dbReference type="ARBA" id="ARBA00005727"/>
    </source>
</evidence>
<dbReference type="OrthoDB" id="26525at2759"/>
<proteinExistence type="inferred from homology"/>
<name>A0A7G2BZ08_9TRYP</name>
<evidence type="ECO:0000256" key="1">
    <source>
        <dbReference type="ARBA" id="ARBA00002387"/>
    </source>
</evidence>
<dbReference type="InterPro" id="IPR003299">
    <property type="entry name" value="Calflagin-bd"/>
</dbReference>